<dbReference type="AlphaFoldDB" id="A0A3B1CMR7"/>
<evidence type="ECO:0000259" key="2">
    <source>
        <dbReference type="PROSITE" id="PS50109"/>
    </source>
</evidence>
<dbReference type="PRINTS" id="PR00344">
    <property type="entry name" value="BCTRLSENSOR"/>
</dbReference>
<reference evidence="3" key="1">
    <citation type="submission" date="2018-06" db="EMBL/GenBank/DDBJ databases">
        <authorList>
            <person name="Zhirakovskaya E."/>
        </authorList>
    </citation>
    <scope>NUCLEOTIDE SEQUENCE</scope>
</reference>
<keyword evidence="1" id="KW-0597">Phosphoprotein</keyword>
<dbReference type="InterPro" id="IPR036890">
    <property type="entry name" value="HATPase_C_sf"/>
</dbReference>
<dbReference type="Gene3D" id="3.30.565.10">
    <property type="entry name" value="Histidine kinase-like ATPase, C-terminal domain"/>
    <property type="match status" value="1"/>
</dbReference>
<dbReference type="PANTHER" id="PTHR43547:SF2">
    <property type="entry name" value="HYBRID SIGNAL TRANSDUCTION HISTIDINE KINASE C"/>
    <property type="match status" value="1"/>
</dbReference>
<dbReference type="SMART" id="SM00387">
    <property type="entry name" value="HATPase_c"/>
    <property type="match status" value="1"/>
</dbReference>
<name>A0A3B1CMR7_9ZZZZ</name>
<evidence type="ECO:0000256" key="1">
    <source>
        <dbReference type="ARBA" id="ARBA00022553"/>
    </source>
</evidence>
<dbReference type="SUPFAM" id="SSF55874">
    <property type="entry name" value="ATPase domain of HSP90 chaperone/DNA topoisomerase II/histidine kinase"/>
    <property type="match status" value="1"/>
</dbReference>
<dbReference type="EMBL" id="UOGA01000256">
    <property type="protein sequence ID" value="VAX23930.1"/>
    <property type="molecule type" value="Genomic_DNA"/>
</dbReference>
<feature type="domain" description="Histidine kinase" evidence="2">
    <location>
        <begin position="1"/>
        <end position="113"/>
    </location>
</feature>
<accession>A0A3B1CMR7</accession>
<dbReference type="PANTHER" id="PTHR43547">
    <property type="entry name" value="TWO-COMPONENT HISTIDINE KINASE"/>
    <property type="match status" value="1"/>
</dbReference>
<dbReference type="PROSITE" id="PS50109">
    <property type="entry name" value="HIS_KIN"/>
    <property type="match status" value="1"/>
</dbReference>
<evidence type="ECO:0000313" key="3">
    <source>
        <dbReference type="EMBL" id="VAX23930.1"/>
    </source>
</evidence>
<organism evidence="3">
    <name type="scientific">hydrothermal vent metagenome</name>
    <dbReference type="NCBI Taxonomy" id="652676"/>
    <lineage>
        <taxon>unclassified sequences</taxon>
        <taxon>metagenomes</taxon>
        <taxon>ecological metagenomes</taxon>
    </lineage>
</organism>
<sequence length="115" mass="12838">ADRSLIERVLTNLFSNAIEHSPINGFIMIAAIFPEDRPVVEIRVSDQGKGVPEQDQKNIFRKFYQGGESKTRCGSGLGLSFCDMAVRTHKGKIWVENDMDRGSVFAFDLPLDGFS</sequence>
<dbReference type="GO" id="GO:0000155">
    <property type="term" value="F:phosphorelay sensor kinase activity"/>
    <property type="evidence" value="ECO:0007669"/>
    <property type="project" value="TreeGrafter"/>
</dbReference>
<proteinExistence type="predicted"/>
<dbReference type="InterPro" id="IPR005467">
    <property type="entry name" value="His_kinase_dom"/>
</dbReference>
<dbReference type="InterPro" id="IPR003594">
    <property type="entry name" value="HATPase_dom"/>
</dbReference>
<gene>
    <name evidence="3" type="ORF">MNBD_NITROSPINAE04-2772</name>
</gene>
<feature type="non-terminal residue" evidence="3">
    <location>
        <position position="1"/>
    </location>
</feature>
<dbReference type="InterPro" id="IPR004358">
    <property type="entry name" value="Sig_transdc_His_kin-like_C"/>
</dbReference>
<protein>
    <recommendedName>
        <fullName evidence="2">Histidine kinase domain-containing protein</fullName>
    </recommendedName>
</protein>
<dbReference type="Pfam" id="PF02518">
    <property type="entry name" value="HATPase_c"/>
    <property type="match status" value="1"/>
</dbReference>